<proteinExistence type="predicted"/>
<gene>
    <name evidence="2" type="ORF">HGRIS_014249</name>
</gene>
<evidence type="ECO:0000256" key="1">
    <source>
        <dbReference type="SAM" id="MobiDB-lite"/>
    </source>
</evidence>
<evidence type="ECO:0000313" key="3">
    <source>
        <dbReference type="Proteomes" id="UP001556367"/>
    </source>
</evidence>
<dbReference type="EMBL" id="JASNQZ010000003">
    <property type="protein sequence ID" value="KAL0958933.1"/>
    <property type="molecule type" value="Genomic_DNA"/>
</dbReference>
<feature type="region of interest" description="Disordered" evidence="1">
    <location>
        <begin position="1"/>
        <end position="23"/>
    </location>
</feature>
<evidence type="ECO:0000313" key="2">
    <source>
        <dbReference type="EMBL" id="KAL0958933.1"/>
    </source>
</evidence>
<name>A0ABR3JUW4_9AGAR</name>
<accession>A0ABR3JUW4</accession>
<dbReference type="Proteomes" id="UP001556367">
    <property type="component" value="Unassembled WGS sequence"/>
</dbReference>
<sequence length="105" mass="11487">MKSHLKGNHDKSAPVSDLTGRDPYRSRYTASGIHLAPTEASLSGPTIPGFLVCLCSDTSYSCNTRPTNASKLTIADENLTMPQIARFLFLSAPHTRTHTERVIRS</sequence>
<reference evidence="3" key="1">
    <citation type="submission" date="2024-06" db="EMBL/GenBank/DDBJ databases">
        <title>Multi-omics analyses provide insights into the biosynthesis of the anticancer antibiotic pleurotin in Hohenbuehelia grisea.</title>
        <authorList>
            <person name="Weaver J.A."/>
            <person name="Alberti F."/>
        </authorList>
    </citation>
    <scope>NUCLEOTIDE SEQUENCE [LARGE SCALE GENOMIC DNA]</scope>
    <source>
        <strain evidence="3">T-177</strain>
    </source>
</reference>
<protein>
    <submittedName>
        <fullName evidence="2">Uncharacterized protein</fullName>
    </submittedName>
</protein>
<organism evidence="2 3">
    <name type="scientific">Hohenbuehelia grisea</name>
    <dbReference type="NCBI Taxonomy" id="104357"/>
    <lineage>
        <taxon>Eukaryota</taxon>
        <taxon>Fungi</taxon>
        <taxon>Dikarya</taxon>
        <taxon>Basidiomycota</taxon>
        <taxon>Agaricomycotina</taxon>
        <taxon>Agaricomycetes</taxon>
        <taxon>Agaricomycetidae</taxon>
        <taxon>Agaricales</taxon>
        <taxon>Pleurotineae</taxon>
        <taxon>Pleurotaceae</taxon>
        <taxon>Hohenbuehelia</taxon>
    </lineage>
</organism>
<keyword evidence="3" id="KW-1185">Reference proteome</keyword>
<comment type="caution">
    <text evidence="2">The sequence shown here is derived from an EMBL/GenBank/DDBJ whole genome shotgun (WGS) entry which is preliminary data.</text>
</comment>